<dbReference type="Pfam" id="PF01370">
    <property type="entry name" value="Epimerase"/>
    <property type="match status" value="1"/>
</dbReference>
<dbReference type="PANTHER" id="PTHR48079:SF6">
    <property type="entry name" value="NAD(P)-BINDING DOMAIN-CONTAINING PROTEIN-RELATED"/>
    <property type="match status" value="1"/>
</dbReference>
<dbReference type="AlphaFoldDB" id="A0A381WU84"/>
<dbReference type="InterPro" id="IPR001509">
    <property type="entry name" value="Epimerase_deHydtase"/>
</dbReference>
<protein>
    <recommendedName>
        <fullName evidence="1">NAD-dependent epimerase/dehydratase domain-containing protein</fullName>
    </recommendedName>
</protein>
<dbReference type="InterPro" id="IPR051783">
    <property type="entry name" value="NAD(P)-dependent_oxidoreduct"/>
</dbReference>
<accession>A0A381WU84</accession>
<feature type="domain" description="NAD-dependent epimerase/dehydratase" evidence="1">
    <location>
        <begin position="2"/>
        <end position="225"/>
    </location>
</feature>
<dbReference type="PANTHER" id="PTHR48079">
    <property type="entry name" value="PROTEIN YEEZ"/>
    <property type="match status" value="1"/>
</dbReference>
<dbReference type="InterPro" id="IPR036291">
    <property type="entry name" value="NAD(P)-bd_dom_sf"/>
</dbReference>
<dbReference type="GO" id="GO:0005737">
    <property type="term" value="C:cytoplasm"/>
    <property type="evidence" value="ECO:0007669"/>
    <property type="project" value="TreeGrafter"/>
</dbReference>
<proteinExistence type="predicted"/>
<dbReference type="GO" id="GO:0004029">
    <property type="term" value="F:aldehyde dehydrogenase (NAD+) activity"/>
    <property type="evidence" value="ECO:0007669"/>
    <property type="project" value="TreeGrafter"/>
</dbReference>
<evidence type="ECO:0000259" key="1">
    <source>
        <dbReference type="Pfam" id="PF01370"/>
    </source>
</evidence>
<name>A0A381WU84_9ZZZZ</name>
<evidence type="ECO:0000313" key="2">
    <source>
        <dbReference type="EMBL" id="SVA56076.1"/>
    </source>
</evidence>
<dbReference type="SUPFAM" id="SSF51735">
    <property type="entry name" value="NAD(P)-binding Rossmann-fold domains"/>
    <property type="match status" value="1"/>
</dbReference>
<reference evidence="2" key="1">
    <citation type="submission" date="2018-05" db="EMBL/GenBank/DDBJ databases">
        <authorList>
            <person name="Lanie J.A."/>
            <person name="Ng W.-L."/>
            <person name="Kazmierczak K.M."/>
            <person name="Andrzejewski T.M."/>
            <person name="Davidsen T.M."/>
            <person name="Wayne K.J."/>
            <person name="Tettelin H."/>
            <person name="Glass J.I."/>
            <person name="Rusch D."/>
            <person name="Podicherti R."/>
            <person name="Tsui H.-C.T."/>
            <person name="Winkler M.E."/>
        </authorList>
    </citation>
    <scope>NUCLEOTIDE SEQUENCE</scope>
</reference>
<gene>
    <name evidence="2" type="ORF">METZ01_LOCUS108930</name>
</gene>
<dbReference type="EMBL" id="UINC01012901">
    <property type="protein sequence ID" value="SVA56076.1"/>
    <property type="molecule type" value="Genomic_DNA"/>
</dbReference>
<sequence>MLTGATGFIGGHTLAALVAGGHEVRALVRDADKLDRMLVMHGIDGSSGVGEGSIEVVVGDMIDADAVATALKGCDACVHTAAFTSLDPEQMHHALEVNAPGAINVLDAAAAAGCDPIIHVSTMSVIFPPTGDVLSGNDPVQGGGNPYNASKAVAEEHARAMQEGGAPVSIIYPAGVTGPDDLGLNVLAATFIPTLSTEMMMSLASGGWLLVDVRDLGAAIAGLMRPGRGPKRYVAGGTYMTWDEFHARVTEATGRDRALFPTPASALKGMVDDEAVKIMLGIVPGDDAALLADSGLGSWRPVTETLADTIRWLIAGGLLDPEWAPACS</sequence>
<dbReference type="Gene3D" id="3.40.50.720">
    <property type="entry name" value="NAD(P)-binding Rossmann-like Domain"/>
    <property type="match status" value="1"/>
</dbReference>
<organism evidence="2">
    <name type="scientific">marine metagenome</name>
    <dbReference type="NCBI Taxonomy" id="408172"/>
    <lineage>
        <taxon>unclassified sequences</taxon>
        <taxon>metagenomes</taxon>
        <taxon>ecological metagenomes</taxon>
    </lineage>
</organism>